<dbReference type="Proteomes" id="UP000176204">
    <property type="component" value="Chromosome I"/>
</dbReference>
<dbReference type="Gene3D" id="3.30.1150.10">
    <property type="match status" value="1"/>
</dbReference>
<feature type="compositionally biased region" description="Basic and acidic residues" evidence="1">
    <location>
        <begin position="240"/>
        <end position="253"/>
    </location>
</feature>
<evidence type="ECO:0008006" key="5">
    <source>
        <dbReference type="Google" id="ProtNLM"/>
    </source>
</evidence>
<gene>
    <name evidence="3" type="ORF">PYTT_0728</name>
</gene>
<feature type="transmembrane region" description="Helical" evidence="2">
    <location>
        <begin position="14"/>
        <end position="35"/>
    </location>
</feature>
<dbReference type="AlphaFoldDB" id="A0A1C7PAY6"/>
<accession>A0A1C7PAY6</accession>
<keyword evidence="2" id="KW-0812">Transmembrane</keyword>
<dbReference type="KEGG" id="agl:PYTT_0728"/>
<protein>
    <recommendedName>
        <fullName evidence="5">TonB C-terminal domain-containing protein</fullName>
    </recommendedName>
</protein>
<proteinExistence type="predicted"/>
<keyword evidence="4" id="KW-1185">Reference proteome</keyword>
<dbReference type="STRING" id="1679444.PYTT_0728"/>
<feature type="compositionally biased region" description="Low complexity" evidence="1">
    <location>
        <begin position="170"/>
        <end position="197"/>
    </location>
</feature>
<evidence type="ECO:0000256" key="1">
    <source>
        <dbReference type="SAM" id="MobiDB-lite"/>
    </source>
</evidence>
<keyword evidence="2" id="KW-0472">Membrane</keyword>
<dbReference type="SUPFAM" id="SSF74653">
    <property type="entry name" value="TolA/TonB C-terminal domain"/>
    <property type="match status" value="1"/>
</dbReference>
<dbReference type="EMBL" id="LT629973">
    <property type="protein sequence ID" value="SEH78559.1"/>
    <property type="molecule type" value="Genomic_DNA"/>
</dbReference>
<feature type="compositionally biased region" description="Basic and acidic residues" evidence="1">
    <location>
        <begin position="261"/>
        <end position="276"/>
    </location>
</feature>
<evidence type="ECO:0000256" key="2">
    <source>
        <dbReference type="SAM" id="Phobius"/>
    </source>
</evidence>
<feature type="region of interest" description="Disordered" evidence="1">
    <location>
        <begin position="158"/>
        <end position="316"/>
    </location>
</feature>
<reference evidence="4" key="1">
    <citation type="submission" date="2016-09" db="EMBL/GenBank/DDBJ databases">
        <authorList>
            <person name="Koehorst J."/>
        </authorList>
    </citation>
    <scope>NUCLEOTIDE SEQUENCE [LARGE SCALE GENOMIC DNA]</scope>
</reference>
<feature type="compositionally biased region" description="Basic and acidic residues" evidence="1">
    <location>
        <begin position="221"/>
        <end position="233"/>
    </location>
</feature>
<organism evidence="3 4">
    <name type="scientific">Akkermansia glycaniphila</name>
    <dbReference type="NCBI Taxonomy" id="1679444"/>
    <lineage>
        <taxon>Bacteria</taxon>
        <taxon>Pseudomonadati</taxon>
        <taxon>Verrucomicrobiota</taxon>
        <taxon>Verrucomicrobiia</taxon>
        <taxon>Verrucomicrobiales</taxon>
        <taxon>Akkermansiaceae</taxon>
        <taxon>Akkermansia</taxon>
    </lineage>
</organism>
<name>A0A1C7PAY6_9BACT</name>
<evidence type="ECO:0000313" key="3">
    <source>
        <dbReference type="EMBL" id="SEH78559.1"/>
    </source>
</evidence>
<sequence>MRDGYDRDSMGSPALRVGLVLLLSCLLHGGAWWWLQSCGVPGMPPERKAAVREKGAEFDLDWLNRVLPLRPEVEPKPVAAVEERKEDVLKEEEKKSRLPEWLKTTVWQRSPVKPDRVDFIGDRHTVASGGPKAPNDAVLPMPAVDGREDRDELVLFDQERQDGDPETEGAEGVPGADVPVPVRPVVQAGPAVPAVPQAERDPKVLTDPDAAPGTEGIPGRGVKDGDAAGRPDGEGEDDREQPKDAGVPEKADGLGEAMAKALREGDPHLPDTEKAKPLPGVDDAPVQPAVPAPPTKPRVRPVVYDPSLPMSSQPGFRTHERRTVSRGNFSFGSRPALNVASTPLGRYEALIYRRIAAKWYPLTDSHRGDMKPGSLKVRILINEKGYVVSLDLLQRVGAGAIQQSLTYRAIRQAELPPMPPEVREAIVGDMLELYFNFYFD</sequence>
<keyword evidence="2" id="KW-1133">Transmembrane helix</keyword>
<evidence type="ECO:0000313" key="4">
    <source>
        <dbReference type="Proteomes" id="UP000176204"/>
    </source>
</evidence>